<organism evidence="2 3">
    <name type="scientific">Waterburya agarophytonicola KI4</name>
    <dbReference type="NCBI Taxonomy" id="2874699"/>
    <lineage>
        <taxon>Bacteria</taxon>
        <taxon>Bacillati</taxon>
        <taxon>Cyanobacteriota</taxon>
        <taxon>Cyanophyceae</taxon>
        <taxon>Pleurocapsales</taxon>
        <taxon>Hyellaceae</taxon>
        <taxon>Waterburya</taxon>
        <taxon>Waterburya agarophytonicola</taxon>
    </lineage>
</organism>
<dbReference type="PANTHER" id="PTHR34048:SF3">
    <property type="entry name" value="LOW-DENSITY RECEPTOR-LIKE PROTEIN"/>
    <property type="match status" value="1"/>
</dbReference>
<name>A0A964FHA0_9CYAN</name>
<evidence type="ECO:0008006" key="4">
    <source>
        <dbReference type="Google" id="ProtNLM"/>
    </source>
</evidence>
<evidence type="ECO:0000313" key="3">
    <source>
        <dbReference type="Proteomes" id="UP000729733"/>
    </source>
</evidence>
<dbReference type="RefSeq" id="WP_229640499.1">
    <property type="nucleotide sequence ID" value="NZ_JADWDC010000022.1"/>
</dbReference>
<dbReference type="PANTHER" id="PTHR34048">
    <property type="entry name" value="LOW-DENSITY RECEPTOR-LIKE PROTEIN"/>
    <property type="match status" value="1"/>
</dbReference>
<keyword evidence="1" id="KW-0812">Transmembrane</keyword>
<evidence type="ECO:0000256" key="1">
    <source>
        <dbReference type="SAM" id="Phobius"/>
    </source>
</evidence>
<evidence type="ECO:0000313" key="2">
    <source>
        <dbReference type="EMBL" id="MCC0177434.1"/>
    </source>
</evidence>
<protein>
    <recommendedName>
        <fullName evidence="4">Gas vesicle protein</fullName>
    </recommendedName>
</protein>
<keyword evidence="3" id="KW-1185">Reference proteome</keyword>
<gene>
    <name evidence="2" type="ORF">I4641_10645</name>
</gene>
<accession>A0A964FHA0</accession>
<dbReference type="AlphaFoldDB" id="A0A964FHA0"/>
<comment type="caution">
    <text evidence="2">The sequence shown here is derived from an EMBL/GenBank/DDBJ whole genome shotgun (WGS) entry which is preliminary data.</text>
</comment>
<keyword evidence="1" id="KW-1133">Transmembrane helix</keyword>
<feature type="transmembrane region" description="Helical" evidence="1">
    <location>
        <begin position="6"/>
        <end position="30"/>
    </location>
</feature>
<sequence length="92" mass="9875">MGQQKGFGSGFIIGSIVGGVVGGILGTVLASRNEKQISERDPEVLQRGREIPFTSDESIELARHGLEDKIAQLNLAIDDVKQQLGSVKVNEE</sequence>
<dbReference type="EMBL" id="JADWDC010000022">
    <property type="protein sequence ID" value="MCC0177434.1"/>
    <property type="molecule type" value="Genomic_DNA"/>
</dbReference>
<dbReference type="InterPro" id="IPR040377">
    <property type="entry name" value="Ssl2009-like"/>
</dbReference>
<keyword evidence="1" id="KW-0472">Membrane</keyword>
<dbReference type="Proteomes" id="UP000729733">
    <property type="component" value="Unassembled WGS sequence"/>
</dbReference>
<proteinExistence type="predicted"/>
<reference evidence="2" key="1">
    <citation type="journal article" date="2021" name="Antonie Van Leeuwenhoek">
        <title>Draft genome and description of Waterburya agarophytonicola gen. nov. sp. nov. (Pleurocapsales, Cyanobacteria): a seaweed symbiont.</title>
        <authorList>
            <person name="Bonthond G."/>
            <person name="Shalygin S."/>
            <person name="Bayer T."/>
            <person name="Weinberger F."/>
        </authorList>
    </citation>
    <scope>NUCLEOTIDE SEQUENCE</scope>
    <source>
        <strain evidence="2">KI4</strain>
    </source>
</reference>